<comment type="caution">
    <text evidence="1">The sequence shown here is derived from an EMBL/GenBank/DDBJ whole genome shotgun (WGS) entry which is preliminary data.</text>
</comment>
<dbReference type="EMBL" id="BMAV01027639">
    <property type="protein sequence ID" value="GFS61093.1"/>
    <property type="molecule type" value="Genomic_DNA"/>
</dbReference>
<keyword evidence="2" id="KW-1185">Reference proteome</keyword>
<name>A0A8X6IWE4_9ARAC</name>
<evidence type="ECO:0000313" key="1">
    <source>
        <dbReference type="EMBL" id="GFS61093.1"/>
    </source>
</evidence>
<organism evidence="1 2">
    <name type="scientific">Trichonephila inaurata madagascariensis</name>
    <dbReference type="NCBI Taxonomy" id="2747483"/>
    <lineage>
        <taxon>Eukaryota</taxon>
        <taxon>Metazoa</taxon>
        <taxon>Ecdysozoa</taxon>
        <taxon>Arthropoda</taxon>
        <taxon>Chelicerata</taxon>
        <taxon>Arachnida</taxon>
        <taxon>Araneae</taxon>
        <taxon>Araneomorphae</taxon>
        <taxon>Entelegynae</taxon>
        <taxon>Araneoidea</taxon>
        <taxon>Nephilidae</taxon>
        <taxon>Trichonephila</taxon>
        <taxon>Trichonephila inaurata</taxon>
    </lineage>
</organism>
<protein>
    <submittedName>
        <fullName evidence="1">Uncharacterized protein</fullName>
    </submittedName>
</protein>
<accession>A0A8X6IWE4</accession>
<proteinExistence type="predicted"/>
<sequence>MLNQFWRSLWALWQANVTFKRSCSRLWSNSWTHSISHFPNKVHVVYNMSYLTVTGIFIRPITDRNYEKPWDEKLLLPSYLVICRNFVPSLKKHETDYCKIS</sequence>
<dbReference type="Proteomes" id="UP000886998">
    <property type="component" value="Unassembled WGS sequence"/>
</dbReference>
<reference evidence="1" key="1">
    <citation type="submission" date="2020-08" db="EMBL/GenBank/DDBJ databases">
        <title>Multicomponent nature underlies the extraordinary mechanical properties of spider dragline silk.</title>
        <authorList>
            <person name="Kono N."/>
            <person name="Nakamura H."/>
            <person name="Mori M."/>
            <person name="Yoshida Y."/>
            <person name="Ohtoshi R."/>
            <person name="Malay A.D."/>
            <person name="Moran D.A.P."/>
            <person name="Tomita M."/>
            <person name="Numata K."/>
            <person name="Arakawa K."/>
        </authorList>
    </citation>
    <scope>NUCLEOTIDE SEQUENCE</scope>
</reference>
<gene>
    <name evidence="1" type="ORF">TNIN_380561</name>
</gene>
<evidence type="ECO:0000313" key="2">
    <source>
        <dbReference type="Proteomes" id="UP000886998"/>
    </source>
</evidence>
<dbReference type="AlphaFoldDB" id="A0A8X6IWE4"/>